<evidence type="ECO:0000256" key="1">
    <source>
        <dbReference type="ARBA" id="ARBA00023239"/>
    </source>
</evidence>
<dbReference type="Gene3D" id="3.90.850.10">
    <property type="entry name" value="Fumarylacetoacetase-like, C-terminal domain"/>
    <property type="match status" value="1"/>
</dbReference>
<dbReference type="InterPro" id="IPR036663">
    <property type="entry name" value="Fumarylacetoacetase_C_sf"/>
</dbReference>
<dbReference type="GO" id="GO:0008684">
    <property type="term" value="F:2-oxopent-4-enoate hydratase activity"/>
    <property type="evidence" value="ECO:0007669"/>
    <property type="project" value="TreeGrafter"/>
</dbReference>
<dbReference type="SUPFAM" id="SSF56529">
    <property type="entry name" value="FAH"/>
    <property type="match status" value="1"/>
</dbReference>
<keyword evidence="3" id="KW-0378">Hydrolase</keyword>
<dbReference type="PANTHER" id="PTHR30143">
    <property type="entry name" value="ACID HYDRATASE"/>
    <property type="match status" value="1"/>
</dbReference>
<keyword evidence="1" id="KW-0456">Lyase</keyword>
<accession>A0AAU7D321</accession>
<name>A0AAU7D321_9BACT</name>
<gene>
    <name evidence="3" type="ORF">P4G45_06465</name>
</gene>
<sequence>MINGAQERQMMNAADMLLDARRTNRPLVELPADVRPQTVEEAYLVQDKMSWAYEAIGGWKVGAPTGDAEPMFAPMPAAWISCSGCEMRGRTHRYRGIEAEIAFLMGEDLPPRNTPYSRDEVLDAIASCHPAIEVLETAFIDPMQVARLSMIADLQLHGGFVYGPACPDWQRIDFSQEHVTLAVDGAVRVERTGSNTSGDLLRLLPFLANEGAARTGGLKRGDWITTGSWTGCTVASPGSAVDVQFSTVGKVNLRFGVEGSALPD</sequence>
<dbReference type="GO" id="GO:0016787">
    <property type="term" value="F:hydrolase activity"/>
    <property type="evidence" value="ECO:0007669"/>
    <property type="project" value="UniProtKB-KW"/>
</dbReference>
<protein>
    <submittedName>
        <fullName evidence="3">Fumarylacetoacetate hydrolase family protein</fullName>
    </submittedName>
</protein>
<dbReference type="PANTHER" id="PTHR30143:SF0">
    <property type="entry name" value="2-KETO-4-PENTENOATE HYDRATASE"/>
    <property type="match status" value="1"/>
</dbReference>
<proteinExistence type="predicted"/>
<dbReference type="KEGG" id="epl:P4G45_06465"/>
<feature type="domain" description="Fumarylacetoacetase-like C-terminal" evidence="2">
    <location>
        <begin position="97"/>
        <end position="252"/>
    </location>
</feature>
<dbReference type="Pfam" id="PF01557">
    <property type="entry name" value="FAA_hydrolase"/>
    <property type="match status" value="1"/>
</dbReference>
<evidence type="ECO:0000259" key="2">
    <source>
        <dbReference type="Pfam" id="PF01557"/>
    </source>
</evidence>
<reference evidence="3" key="1">
    <citation type="submission" date="2023-03" db="EMBL/GenBank/DDBJ databases">
        <title>Edaphobacter sp.</title>
        <authorList>
            <person name="Huber K.J."/>
            <person name="Papendorf J."/>
            <person name="Pilke C."/>
            <person name="Bunk B."/>
            <person name="Sproeer C."/>
            <person name="Pester M."/>
        </authorList>
    </citation>
    <scope>NUCLEOTIDE SEQUENCE</scope>
    <source>
        <strain evidence="3">DSM 109919</strain>
    </source>
</reference>
<dbReference type="InterPro" id="IPR050772">
    <property type="entry name" value="Hydratase-Decarb/MhpD_sf"/>
</dbReference>
<dbReference type="EMBL" id="CP121194">
    <property type="protein sequence ID" value="XBH11742.1"/>
    <property type="molecule type" value="Genomic_DNA"/>
</dbReference>
<dbReference type="GO" id="GO:0005737">
    <property type="term" value="C:cytoplasm"/>
    <property type="evidence" value="ECO:0007669"/>
    <property type="project" value="TreeGrafter"/>
</dbReference>
<evidence type="ECO:0000313" key="3">
    <source>
        <dbReference type="EMBL" id="XBH11742.1"/>
    </source>
</evidence>
<dbReference type="AlphaFoldDB" id="A0AAU7D321"/>
<dbReference type="InterPro" id="IPR011234">
    <property type="entry name" value="Fumarylacetoacetase-like_C"/>
</dbReference>
<organism evidence="3">
    <name type="scientific">Edaphobacter paludis</name>
    <dbReference type="NCBI Taxonomy" id="3035702"/>
    <lineage>
        <taxon>Bacteria</taxon>
        <taxon>Pseudomonadati</taxon>
        <taxon>Acidobacteriota</taxon>
        <taxon>Terriglobia</taxon>
        <taxon>Terriglobales</taxon>
        <taxon>Acidobacteriaceae</taxon>
        <taxon>Edaphobacter</taxon>
    </lineage>
</organism>